<evidence type="ECO:0000313" key="2">
    <source>
        <dbReference type="Proteomes" id="UP000176923"/>
    </source>
</evidence>
<proteinExistence type="predicted"/>
<comment type="caution">
    <text evidence="1">The sequence shown here is derived from an EMBL/GenBank/DDBJ whole genome shotgun (WGS) entry which is preliminary data.</text>
</comment>
<dbReference type="EMBL" id="MFJL01000003">
    <property type="protein sequence ID" value="OGG17083.1"/>
    <property type="molecule type" value="Genomic_DNA"/>
</dbReference>
<dbReference type="Proteomes" id="UP000176923">
    <property type="component" value="Unassembled WGS sequence"/>
</dbReference>
<reference evidence="1 2" key="1">
    <citation type="journal article" date="2016" name="Nat. Commun.">
        <title>Thousands of microbial genomes shed light on interconnected biogeochemical processes in an aquifer system.</title>
        <authorList>
            <person name="Anantharaman K."/>
            <person name="Brown C.T."/>
            <person name="Hug L.A."/>
            <person name="Sharon I."/>
            <person name="Castelle C.J."/>
            <person name="Probst A.J."/>
            <person name="Thomas B.C."/>
            <person name="Singh A."/>
            <person name="Wilkins M.J."/>
            <person name="Karaoz U."/>
            <person name="Brodie E.L."/>
            <person name="Williams K.H."/>
            <person name="Hubbard S.S."/>
            <person name="Banfield J.F."/>
        </authorList>
    </citation>
    <scope>NUCLEOTIDE SEQUENCE [LARGE SCALE GENOMIC DNA]</scope>
</reference>
<dbReference type="STRING" id="1798382.A3D77_05720"/>
<sequence length="227" mass="25829">MNLEVTNIQVALFSPGIDLSDKLALAQKVKQGTGTLFDGESIVLPIPNDAPAEIPRIVLRNKNNQVSLNISLNKIDFFVKPKEDNSLTNSSKEVNKIYKSLLDTLYKVSPLVIHRVGHVFNLQTAVDNSVDFISMHYFGDFKNGESWQDINFGLLKRDVIDEKLSNIWFRINPGKKQDGDLDVKKIAIMFDINTLPKEIHKYDARSILKYLEESAKYSEIYSKKLLK</sequence>
<protein>
    <submittedName>
        <fullName evidence="1">Uncharacterized protein</fullName>
    </submittedName>
</protein>
<accession>A0A1F5ZXJ1</accession>
<evidence type="ECO:0000313" key="1">
    <source>
        <dbReference type="EMBL" id="OGG17083.1"/>
    </source>
</evidence>
<organism evidence="1 2">
    <name type="scientific">Candidatus Gottesmanbacteria bacterium RIFCSPHIGHO2_02_FULL_39_11</name>
    <dbReference type="NCBI Taxonomy" id="1798382"/>
    <lineage>
        <taxon>Bacteria</taxon>
        <taxon>Candidatus Gottesmaniibacteriota</taxon>
    </lineage>
</organism>
<name>A0A1F5ZXJ1_9BACT</name>
<dbReference type="AlphaFoldDB" id="A0A1F5ZXJ1"/>
<gene>
    <name evidence="1" type="ORF">A3D77_05720</name>
</gene>